<comment type="caution">
    <text evidence="1">The sequence shown here is derived from an EMBL/GenBank/DDBJ whole genome shotgun (WGS) entry which is preliminary data.</text>
</comment>
<reference evidence="1 2" key="1">
    <citation type="journal article" date="2021" name="Hortic Res">
        <title>High-quality reference genome and annotation aids understanding of berry development for evergreen blueberry (Vaccinium darrowii).</title>
        <authorList>
            <person name="Yu J."/>
            <person name="Hulse-Kemp A.M."/>
            <person name="Babiker E."/>
            <person name="Staton M."/>
        </authorList>
    </citation>
    <scope>NUCLEOTIDE SEQUENCE [LARGE SCALE GENOMIC DNA]</scope>
    <source>
        <strain evidence="2">cv. NJ 8807/NJ 8810</strain>
        <tissue evidence="1">Young leaf</tissue>
    </source>
</reference>
<proteinExistence type="predicted"/>
<dbReference type="Proteomes" id="UP000828048">
    <property type="component" value="Chromosome 6"/>
</dbReference>
<evidence type="ECO:0000313" key="1">
    <source>
        <dbReference type="EMBL" id="KAH7838839.1"/>
    </source>
</evidence>
<sequence>MRQVEDLKIVIRLVPLWSTGILLSTPLAIQASLFVLQALTMDRRLGPHFTVPAASMLIFLLIFTPITIIFLDRFVYPAWQKLTGRFPPPLQRIGIGHVVVALSMVVSALVESKRLKEARKTGSTDTMSVFWLVPQLAIIGIGEAIQLPGNSTLFYQEFPAELKSTGTALVSLFVGLAYYVSVALVSLVRRSTRWLPDDINDGRMDSVYWLVFGLAAVNFVYYLVCAWFYKYRGLAKVSAEN</sequence>
<gene>
    <name evidence="1" type="ORF">Vadar_031787</name>
</gene>
<dbReference type="EMBL" id="CM037156">
    <property type="protein sequence ID" value="KAH7838839.1"/>
    <property type="molecule type" value="Genomic_DNA"/>
</dbReference>
<name>A0ACB7XDX6_9ERIC</name>
<keyword evidence="2" id="KW-1185">Reference proteome</keyword>
<organism evidence="1 2">
    <name type="scientific">Vaccinium darrowii</name>
    <dbReference type="NCBI Taxonomy" id="229202"/>
    <lineage>
        <taxon>Eukaryota</taxon>
        <taxon>Viridiplantae</taxon>
        <taxon>Streptophyta</taxon>
        <taxon>Embryophyta</taxon>
        <taxon>Tracheophyta</taxon>
        <taxon>Spermatophyta</taxon>
        <taxon>Magnoliopsida</taxon>
        <taxon>eudicotyledons</taxon>
        <taxon>Gunneridae</taxon>
        <taxon>Pentapetalae</taxon>
        <taxon>asterids</taxon>
        <taxon>Ericales</taxon>
        <taxon>Ericaceae</taxon>
        <taxon>Vaccinioideae</taxon>
        <taxon>Vaccinieae</taxon>
        <taxon>Vaccinium</taxon>
    </lineage>
</organism>
<evidence type="ECO:0000313" key="2">
    <source>
        <dbReference type="Proteomes" id="UP000828048"/>
    </source>
</evidence>
<protein>
    <submittedName>
        <fullName evidence="1">Uncharacterized protein</fullName>
    </submittedName>
</protein>
<accession>A0ACB7XDX6</accession>